<geneLocation type="plasmid" evidence="2 3">
    <name>AZOBR_p5</name>
</geneLocation>
<feature type="region of interest" description="Disordered" evidence="1">
    <location>
        <begin position="134"/>
        <end position="160"/>
    </location>
</feature>
<organism evidence="2 3">
    <name type="scientific">Azospirillum baldaniorum</name>
    <dbReference type="NCBI Taxonomy" id="1064539"/>
    <lineage>
        <taxon>Bacteria</taxon>
        <taxon>Pseudomonadati</taxon>
        <taxon>Pseudomonadota</taxon>
        <taxon>Alphaproteobacteria</taxon>
        <taxon>Rhodospirillales</taxon>
        <taxon>Azospirillaceae</taxon>
        <taxon>Azospirillum</taxon>
    </lineage>
</organism>
<dbReference type="KEGG" id="abs:AZOBR_p50122"/>
<dbReference type="AlphaFoldDB" id="A0A9P1K1M7"/>
<accession>A0A9P1K1M7</accession>
<evidence type="ECO:0000256" key="1">
    <source>
        <dbReference type="SAM" id="MobiDB-lite"/>
    </source>
</evidence>
<gene>
    <name evidence="2" type="ORF">AZOBR_p50122</name>
</gene>
<proteinExistence type="predicted"/>
<evidence type="ECO:0000313" key="3">
    <source>
        <dbReference type="Proteomes" id="UP000007319"/>
    </source>
</evidence>
<dbReference type="EMBL" id="HE577332">
    <property type="protein sequence ID" value="CCD03892.1"/>
    <property type="molecule type" value="Genomic_DNA"/>
</dbReference>
<reference evidence="2 3" key="1">
    <citation type="journal article" date="2011" name="PLoS Genet.">
        <title>Azospirillum genomes reveal transition of bacteria from aquatic to terrestrial environments.</title>
        <authorList>
            <person name="Wisniewski-Dye F."/>
            <person name="Borziak K."/>
            <person name="Khalsa-Moyers G."/>
            <person name="Alexandre G."/>
            <person name="Sukharnikov L.O."/>
            <person name="Wuichet K."/>
            <person name="Hurst G.B."/>
            <person name="McDonald W.H."/>
            <person name="Robertson J.S."/>
            <person name="Barbe V."/>
            <person name="Calteau A."/>
            <person name="Rouy Z."/>
            <person name="Mangenot S."/>
            <person name="Prigent-Combaret C."/>
            <person name="Normand P."/>
            <person name="Boyer M."/>
            <person name="Siguier P."/>
            <person name="Dessaux Y."/>
            <person name="Elmerich C."/>
            <person name="Condemine G."/>
            <person name="Krishnen G."/>
            <person name="Kennedy I."/>
            <person name="Paterson A.H."/>
            <person name="Gonzalez V."/>
            <person name="Mavingui P."/>
            <person name="Zhulin I.B."/>
        </authorList>
    </citation>
    <scope>NUCLEOTIDE SEQUENCE [LARGE SCALE GENOMIC DNA]</scope>
    <source>
        <strain evidence="2 3">Sp245</strain>
    </source>
</reference>
<keyword evidence="2" id="KW-0614">Plasmid</keyword>
<dbReference type="Proteomes" id="UP000007319">
    <property type="component" value="Plasmid AZOBR_p5"/>
</dbReference>
<dbReference type="RefSeq" id="WP_014242690.1">
    <property type="nucleotide sequence ID" value="NC_016619.1"/>
</dbReference>
<evidence type="ECO:0000313" key="2">
    <source>
        <dbReference type="EMBL" id="CCD03892.1"/>
    </source>
</evidence>
<keyword evidence="3" id="KW-1185">Reference proteome</keyword>
<name>A0A9P1K1M7_9PROT</name>
<protein>
    <submittedName>
        <fullName evidence="2">Uncharacterized protein</fullName>
    </submittedName>
</protein>
<sequence length="160" mass="17907">MRPDQRSGGSPPPAVDANALLERMRLEAPFTYGSGLIHAYTAIRNRGEDPYPVRERLAAHVRQLEEEGKIRPKGRRQDPTPLEQYADTVDAMRAHVDAMARLPKGSQAYIDEGKLFRAAEINLKRVHMTMLEEANRRETPVQGAAPAARQRRSARGGAER</sequence>